<feature type="transmembrane region" description="Helical" evidence="1">
    <location>
        <begin position="308"/>
        <end position="326"/>
    </location>
</feature>
<feature type="transmembrane region" description="Helical" evidence="1">
    <location>
        <begin position="237"/>
        <end position="258"/>
    </location>
</feature>
<dbReference type="EMBL" id="UOFC01000014">
    <property type="protein sequence ID" value="VAW44607.1"/>
    <property type="molecule type" value="Genomic_DNA"/>
</dbReference>
<dbReference type="NCBIfam" id="NF037970">
    <property type="entry name" value="vanZ_1"/>
    <property type="match status" value="1"/>
</dbReference>
<accession>A0A3B0W1K8</accession>
<keyword evidence="1" id="KW-0812">Transmembrane</keyword>
<feature type="domain" description="VanZ-like" evidence="2">
    <location>
        <begin position="265"/>
        <end position="349"/>
    </location>
</feature>
<evidence type="ECO:0000313" key="3">
    <source>
        <dbReference type="EMBL" id="VAW44607.1"/>
    </source>
</evidence>
<dbReference type="InterPro" id="IPR006976">
    <property type="entry name" value="VanZ-like"/>
</dbReference>
<proteinExistence type="predicted"/>
<feature type="transmembrane region" description="Helical" evidence="1">
    <location>
        <begin position="211"/>
        <end position="230"/>
    </location>
</feature>
<keyword evidence="1" id="KW-0472">Membrane</keyword>
<keyword evidence="1" id="KW-1133">Transmembrane helix</keyword>
<dbReference type="Pfam" id="PF04892">
    <property type="entry name" value="VanZ"/>
    <property type="match status" value="1"/>
</dbReference>
<evidence type="ECO:0000259" key="2">
    <source>
        <dbReference type="Pfam" id="PF04892"/>
    </source>
</evidence>
<feature type="transmembrane region" description="Helical" evidence="1">
    <location>
        <begin position="278"/>
        <end position="296"/>
    </location>
</feature>
<protein>
    <recommendedName>
        <fullName evidence="2">VanZ-like domain-containing protein</fullName>
    </recommendedName>
</protein>
<gene>
    <name evidence="3" type="ORF">MNBD_GAMMA03-1577</name>
</gene>
<organism evidence="3">
    <name type="scientific">hydrothermal vent metagenome</name>
    <dbReference type="NCBI Taxonomy" id="652676"/>
    <lineage>
        <taxon>unclassified sequences</taxon>
        <taxon>metagenomes</taxon>
        <taxon>ecological metagenomes</taxon>
    </lineage>
</organism>
<reference evidence="3" key="1">
    <citation type="submission" date="2018-06" db="EMBL/GenBank/DDBJ databases">
        <authorList>
            <person name="Zhirakovskaya E."/>
        </authorList>
    </citation>
    <scope>NUCLEOTIDE SEQUENCE</scope>
</reference>
<dbReference type="AlphaFoldDB" id="A0A3B0W1K8"/>
<feature type="transmembrane region" description="Helical" evidence="1">
    <location>
        <begin position="332"/>
        <end position="350"/>
    </location>
</feature>
<feature type="transmembrane region" description="Helical" evidence="1">
    <location>
        <begin position="12"/>
        <end position="35"/>
    </location>
</feature>
<name>A0A3B0W1K8_9ZZZZ</name>
<sequence>MVNNLSLKVLFLLHKSTLLFFSAVLIALGLTFLYVNEYDAYQVSGKEWLTNSDFSQGLDEWKASRHAHVSQEESGEITLSSPVSAKYVALYQSVTVPSRSDSNQSPLLVRLSGFAQTKDIKKGKKAWHQGRFALVLYNENGKSRVTHALPLPWGDSKWAYYKDVFEIPPEVHKIRVNINILQVTGTVQVKQVSLVPVTLKAEAIYIKNLGFVLWLLMILWLMWSYIVCLWKHSKMGLLFISALMAGAMVSGGIKAQLTSQLPMLSYPITSFIVLNWDMLGHFTLFLVAAFWFVCFFDRKRWWQVVIDLMLLGLFIECLQLFVVGRTADLMDLWVDFSGVLMGIVLAMLWLKIRPKQPLLTT</sequence>
<evidence type="ECO:0000256" key="1">
    <source>
        <dbReference type="SAM" id="Phobius"/>
    </source>
</evidence>
<dbReference type="Gene3D" id="2.60.120.260">
    <property type="entry name" value="Galactose-binding domain-like"/>
    <property type="match status" value="1"/>
</dbReference>